<evidence type="ECO:0000313" key="3">
    <source>
        <dbReference type="EMBL" id="SDH01957.1"/>
    </source>
</evidence>
<organism evidence="3 4">
    <name type="scientific">Aneurinibacillus thermoaerophilus</name>
    <dbReference type="NCBI Taxonomy" id="143495"/>
    <lineage>
        <taxon>Bacteria</taxon>
        <taxon>Bacillati</taxon>
        <taxon>Bacillota</taxon>
        <taxon>Bacilli</taxon>
        <taxon>Bacillales</taxon>
        <taxon>Paenibacillaceae</taxon>
        <taxon>Aneurinibacillus group</taxon>
        <taxon>Aneurinibacillus</taxon>
    </lineage>
</organism>
<dbReference type="SUPFAM" id="SSF52266">
    <property type="entry name" value="SGNH hydrolase"/>
    <property type="match status" value="1"/>
</dbReference>
<dbReference type="Proteomes" id="UP000198956">
    <property type="component" value="Unassembled WGS sequence"/>
</dbReference>
<dbReference type="RefSeq" id="WP_057898857.1">
    <property type="nucleotide sequence ID" value="NZ_CP080764.1"/>
</dbReference>
<dbReference type="Pfam" id="PF13472">
    <property type="entry name" value="Lipase_GDSL_2"/>
    <property type="match status" value="1"/>
</dbReference>
<evidence type="ECO:0000259" key="1">
    <source>
        <dbReference type="Pfam" id="PF13472"/>
    </source>
</evidence>
<dbReference type="EMBL" id="CP080764">
    <property type="protein sequence ID" value="QYY44324.1"/>
    <property type="molecule type" value="Genomic_DNA"/>
</dbReference>
<dbReference type="AlphaFoldDB" id="A0A1G7Z010"/>
<protein>
    <submittedName>
        <fullName evidence="3">Lysophospholipase L1</fullName>
    </submittedName>
</protein>
<evidence type="ECO:0000313" key="4">
    <source>
        <dbReference type="Proteomes" id="UP000198956"/>
    </source>
</evidence>
<dbReference type="OrthoDB" id="26855at2"/>
<dbReference type="Gene3D" id="3.40.50.1110">
    <property type="entry name" value="SGNH hydrolase"/>
    <property type="match status" value="1"/>
</dbReference>
<reference evidence="2 5" key="2">
    <citation type="submission" date="2021-08" db="EMBL/GenBank/DDBJ databases">
        <title>Complete genome sequence of the strain Aneurinibacillus thermoaerophilus CCM 8960.</title>
        <authorList>
            <person name="Musilova J."/>
            <person name="Kourilova X."/>
            <person name="Pernicova I."/>
            <person name="Bezdicek M."/>
            <person name="Lengerova M."/>
            <person name="Obruca S."/>
            <person name="Sedlar K."/>
        </authorList>
    </citation>
    <scope>NUCLEOTIDE SEQUENCE [LARGE SCALE GENOMIC DNA]</scope>
    <source>
        <strain evidence="2 5">CCM 8960</strain>
    </source>
</reference>
<feature type="domain" description="SGNH hydrolase-type esterase" evidence="1">
    <location>
        <begin position="9"/>
        <end position="191"/>
    </location>
</feature>
<dbReference type="Proteomes" id="UP000826616">
    <property type="component" value="Chromosome"/>
</dbReference>
<proteinExistence type="predicted"/>
<keyword evidence="5" id="KW-1185">Reference proteome</keyword>
<sequence length="227" mass="26013">MENRVYYVAMGDSLTEGVGASSIESSFAAKFFKAIRQTPYCQYVNLGRSGMSSSELLQYIEKTPVREQWQKATNITITIGGIDLIETYKRKGSMADYFTTIYKLKRNVNQLLQRITFDNPNAEVMIMGFYNPGHPDDALYSFANMLLQKVNKIYGMLAKRYNSHLVEPFHDFLNKPHLLADVVHPNDLGYETITHLFLEKRNKGLFADFSDPPSWMNKAVQTKIRAD</sequence>
<accession>A0A1G7Z010</accession>
<gene>
    <name evidence="2" type="ORF">K3F53_09215</name>
    <name evidence="3" type="ORF">SAMN04489735_100889</name>
</gene>
<evidence type="ECO:0000313" key="2">
    <source>
        <dbReference type="EMBL" id="QYY44324.1"/>
    </source>
</evidence>
<dbReference type="GeneID" id="97141547"/>
<dbReference type="InterPro" id="IPR036514">
    <property type="entry name" value="SGNH_hydro_sf"/>
</dbReference>
<evidence type="ECO:0000313" key="5">
    <source>
        <dbReference type="Proteomes" id="UP000826616"/>
    </source>
</evidence>
<reference evidence="3 4" key="1">
    <citation type="submission" date="2016-10" db="EMBL/GenBank/DDBJ databases">
        <authorList>
            <person name="de Groot N.N."/>
        </authorList>
    </citation>
    <scope>NUCLEOTIDE SEQUENCE [LARGE SCALE GENOMIC DNA]</scope>
    <source>
        <strain evidence="3 4">L 420-91</strain>
    </source>
</reference>
<name>A0A1G7Z010_ANETH</name>
<dbReference type="EMBL" id="FNDE01000008">
    <property type="protein sequence ID" value="SDH01957.1"/>
    <property type="molecule type" value="Genomic_DNA"/>
</dbReference>
<dbReference type="InterPro" id="IPR013830">
    <property type="entry name" value="SGNH_hydro"/>
</dbReference>